<dbReference type="OrthoDB" id="1751077at2759"/>
<proteinExistence type="predicted"/>
<dbReference type="PANTHER" id="PTHR33116:SF84">
    <property type="entry name" value="RNA-DIRECTED DNA POLYMERASE"/>
    <property type="match status" value="1"/>
</dbReference>
<keyword evidence="1" id="KW-1185">Reference proteome</keyword>
<evidence type="ECO:0008006" key="3">
    <source>
        <dbReference type="Google" id="ProtNLM"/>
    </source>
</evidence>
<dbReference type="GeneID" id="110776870"/>
<dbReference type="KEGG" id="soe:110776870"/>
<reference evidence="2" key="2">
    <citation type="submission" date="2025-08" db="UniProtKB">
        <authorList>
            <consortium name="RefSeq"/>
        </authorList>
    </citation>
    <scope>IDENTIFICATION</scope>
    <source>
        <tissue evidence="2">Leaf</tissue>
    </source>
</reference>
<dbReference type="Proteomes" id="UP000813463">
    <property type="component" value="Chromosome 4"/>
</dbReference>
<dbReference type="RefSeq" id="XP_021837124.1">
    <property type="nucleotide sequence ID" value="XM_021981432.1"/>
</dbReference>
<name>A0A9R0HWF6_SPIOL</name>
<reference evidence="1" key="1">
    <citation type="journal article" date="2021" name="Nat. Commun.">
        <title>Genomic analyses provide insights into spinach domestication and the genetic basis of agronomic traits.</title>
        <authorList>
            <person name="Cai X."/>
            <person name="Sun X."/>
            <person name="Xu C."/>
            <person name="Sun H."/>
            <person name="Wang X."/>
            <person name="Ge C."/>
            <person name="Zhang Z."/>
            <person name="Wang Q."/>
            <person name="Fei Z."/>
            <person name="Jiao C."/>
            <person name="Wang Q."/>
        </authorList>
    </citation>
    <scope>NUCLEOTIDE SEQUENCE [LARGE SCALE GENOMIC DNA]</scope>
    <source>
        <strain evidence="1">cv. Varoflay</strain>
    </source>
</reference>
<evidence type="ECO:0000313" key="1">
    <source>
        <dbReference type="Proteomes" id="UP000813463"/>
    </source>
</evidence>
<organism evidence="1 2">
    <name type="scientific">Spinacia oleracea</name>
    <name type="common">Spinach</name>
    <dbReference type="NCBI Taxonomy" id="3562"/>
    <lineage>
        <taxon>Eukaryota</taxon>
        <taxon>Viridiplantae</taxon>
        <taxon>Streptophyta</taxon>
        <taxon>Embryophyta</taxon>
        <taxon>Tracheophyta</taxon>
        <taxon>Spermatophyta</taxon>
        <taxon>Magnoliopsida</taxon>
        <taxon>eudicotyledons</taxon>
        <taxon>Gunneridae</taxon>
        <taxon>Pentapetalae</taxon>
        <taxon>Caryophyllales</taxon>
        <taxon>Chenopodiaceae</taxon>
        <taxon>Chenopodioideae</taxon>
        <taxon>Anserineae</taxon>
        <taxon>Spinacia</taxon>
    </lineage>
</organism>
<dbReference type="PANTHER" id="PTHR33116">
    <property type="entry name" value="REVERSE TRANSCRIPTASE ZINC-BINDING DOMAIN-CONTAINING PROTEIN-RELATED-RELATED"/>
    <property type="match status" value="1"/>
</dbReference>
<sequence>MEYLSHCLEVVSSSTAFKLHPRCQKLGVTHLMFAADLLMFCKADSVKVMFDAFNKFSEASGLVANLHKSEVYVAGISDTEGNHIVETLGIPKGFVMPKKVMKEIQRNRVFHWTGGDSNSRRAPVAWDQMCLPKVCGGWNLKDLTIWNKAAVIKHCWALSLKQDRLWIKWVHIYYIKQKDFWSMSIPSGLTWTFKEDMAK</sequence>
<protein>
    <recommendedName>
        <fullName evidence="3">Reverse transcriptase domain-containing protein</fullName>
    </recommendedName>
</protein>
<evidence type="ECO:0000313" key="2">
    <source>
        <dbReference type="RefSeq" id="XP_021837124.1"/>
    </source>
</evidence>
<accession>A0A9R0HWF6</accession>
<gene>
    <name evidence="2" type="primary">LOC110776870</name>
</gene>
<dbReference type="AlphaFoldDB" id="A0A9R0HWF6"/>